<evidence type="ECO:0000256" key="1">
    <source>
        <dbReference type="SAM" id="MobiDB-lite"/>
    </source>
</evidence>
<dbReference type="AlphaFoldDB" id="A0AAV5T7U4"/>
<protein>
    <submittedName>
        <fullName evidence="2">Uncharacterized protein</fullName>
    </submittedName>
</protein>
<evidence type="ECO:0000313" key="3">
    <source>
        <dbReference type="Proteomes" id="UP001432027"/>
    </source>
</evidence>
<feature type="non-terminal residue" evidence="2">
    <location>
        <position position="1"/>
    </location>
</feature>
<feature type="compositionally biased region" description="Basic and acidic residues" evidence="1">
    <location>
        <begin position="47"/>
        <end position="57"/>
    </location>
</feature>
<evidence type="ECO:0000313" key="2">
    <source>
        <dbReference type="EMBL" id="GMS88644.1"/>
    </source>
</evidence>
<feature type="compositionally biased region" description="Acidic residues" evidence="1">
    <location>
        <begin position="58"/>
        <end position="68"/>
    </location>
</feature>
<comment type="caution">
    <text evidence="2">The sequence shown here is derived from an EMBL/GenBank/DDBJ whole genome shotgun (WGS) entry which is preliminary data.</text>
</comment>
<organism evidence="2 3">
    <name type="scientific">Pristionchus entomophagus</name>
    <dbReference type="NCBI Taxonomy" id="358040"/>
    <lineage>
        <taxon>Eukaryota</taxon>
        <taxon>Metazoa</taxon>
        <taxon>Ecdysozoa</taxon>
        <taxon>Nematoda</taxon>
        <taxon>Chromadorea</taxon>
        <taxon>Rhabditida</taxon>
        <taxon>Rhabditina</taxon>
        <taxon>Diplogasteromorpha</taxon>
        <taxon>Diplogasteroidea</taxon>
        <taxon>Neodiplogasteridae</taxon>
        <taxon>Pristionchus</taxon>
    </lineage>
</organism>
<keyword evidence="3" id="KW-1185">Reference proteome</keyword>
<proteinExistence type="predicted"/>
<name>A0AAV5T7U4_9BILA</name>
<gene>
    <name evidence="2" type="ORF">PENTCL1PPCAC_10819</name>
</gene>
<reference evidence="2" key="1">
    <citation type="submission" date="2023-10" db="EMBL/GenBank/DDBJ databases">
        <title>Genome assembly of Pristionchus species.</title>
        <authorList>
            <person name="Yoshida K."/>
            <person name="Sommer R.J."/>
        </authorList>
    </citation>
    <scope>NUCLEOTIDE SEQUENCE</scope>
    <source>
        <strain evidence="2">RS0144</strain>
    </source>
</reference>
<feature type="compositionally biased region" description="Basic and acidic residues" evidence="1">
    <location>
        <begin position="1"/>
        <end position="11"/>
    </location>
</feature>
<feature type="region of interest" description="Disordered" evidence="1">
    <location>
        <begin position="1"/>
        <end position="124"/>
    </location>
</feature>
<accession>A0AAV5T7U4</accession>
<feature type="compositionally biased region" description="Basic residues" evidence="1">
    <location>
        <begin position="35"/>
        <end position="46"/>
    </location>
</feature>
<dbReference type="EMBL" id="BTSX01000003">
    <property type="protein sequence ID" value="GMS88644.1"/>
    <property type="molecule type" value="Genomic_DNA"/>
</dbReference>
<feature type="compositionally biased region" description="Acidic residues" evidence="1">
    <location>
        <begin position="12"/>
        <end position="21"/>
    </location>
</feature>
<feature type="non-terminal residue" evidence="2">
    <location>
        <position position="241"/>
    </location>
</feature>
<dbReference type="Proteomes" id="UP001432027">
    <property type="component" value="Unassembled WGS sequence"/>
</dbReference>
<sequence length="241" mass="27424">VRSPMDRKPSTDSDDSEESDEFEKSKDDFDLPLPNKKKHTVFVGRKKSPEPPDRQPSDDSEDSDEFDTTEVPAPAKKHTVFVKRQNSAGQDPPMDRQTSIRSEDSADLNEFEKSKDTFDLPLPAKSKEPKKKVFRRVIINDGHIRKDPIILPSVPEDNMTPPQPKMSIDMPPGLDNYRKETHAGGRTAKTRPSIYDLMEGGAIERKQMDNIYTMTLKEEYEKNCAEKKKDTGVKFGWIEGV</sequence>